<dbReference type="GO" id="GO:0005509">
    <property type="term" value="F:calcium ion binding"/>
    <property type="evidence" value="ECO:0007669"/>
    <property type="project" value="UniProtKB-UniRule"/>
</dbReference>
<dbReference type="PANTHER" id="PTHR24027">
    <property type="entry name" value="CADHERIN-23"/>
    <property type="match status" value="1"/>
</dbReference>
<dbReference type="SUPFAM" id="SSF49313">
    <property type="entry name" value="Cadherin-like"/>
    <property type="match status" value="2"/>
</dbReference>
<protein>
    <recommendedName>
        <fullName evidence="6">Cadherin domain-containing protein</fullName>
    </recommendedName>
</protein>
<gene>
    <name evidence="7" type="ORF">SMRZ_LOCUS22745</name>
</gene>
<dbReference type="CDD" id="cd11304">
    <property type="entry name" value="Cadherin_repeat"/>
    <property type="match status" value="2"/>
</dbReference>
<evidence type="ECO:0000256" key="2">
    <source>
        <dbReference type="ARBA" id="ARBA00022737"/>
    </source>
</evidence>
<evidence type="ECO:0000256" key="5">
    <source>
        <dbReference type="PROSITE-ProRule" id="PRU00043"/>
    </source>
</evidence>
<feature type="domain" description="Cadherin" evidence="6">
    <location>
        <begin position="9"/>
        <end position="91"/>
    </location>
</feature>
<name>A0A3P8HLY3_9TREM</name>
<dbReference type="EMBL" id="UZAI01019317">
    <property type="protein sequence ID" value="VDP44416.1"/>
    <property type="molecule type" value="Genomic_DNA"/>
</dbReference>
<keyword evidence="8" id="KW-1185">Reference proteome</keyword>
<dbReference type="Pfam" id="PF00028">
    <property type="entry name" value="Cadherin"/>
    <property type="match status" value="1"/>
</dbReference>
<keyword evidence="2" id="KW-0677">Repeat</keyword>
<dbReference type="GO" id="GO:0045296">
    <property type="term" value="F:cadherin binding"/>
    <property type="evidence" value="ECO:0007669"/>
    <property type="project" value="TreeGrafter"/>
</dbReference>
<dbReference type="PROSITE" id="PS50268">
    <property type="entry name" value="CADHERIN_2"/>
    <property type="match status" value="1"/>
</dbReference>
<evidence type="ECO:0000313" key="7">
    <source>
        <dbReference type="EMBL" id="VDP44416.1"/>
    </source>
</evidence>
<dbReference type="GO" id="GO:0016342">
    <property type="term" value="C:catenin complex"/>
    <property type="evidence" value="ECO:0007669"/>
    <property type="project" value="TreeGrafter"/>
</dbReference>
<evidence type="ECO:0000256" key="1">
    <source>
        <dbReference type="ARBA" id="ARBA00004370"/>
    </source>
</evidence>
<dbReference type="SMART" id="SM00112">
    <property type="entry name" value="CA"/>
    <property type="match status" value="1"/>
</dbReference>
<dbReference type="InterPro" id="IPR015919">
    <property type="entry name" value="Cadherin-like_sf"/>
</dbReference>
<accession>A0A3P8HLY3</accession>
<dbReference type="PANTHER" id="PTHR24027:SF438">
    <property type="entry name" value="CADHERIN 23"/>
    <property type="match status" value="1"/>
</dbReference>
<proteinExistence type="predicted"/>
<evidence type="ECO:0000256" key="3">
    <source>
        <dbReference type="ARBA" id="ARBA00022837"/>
    </source>
</evidence>
<dbReference type="Proteomes" id="UP000277204">
    <property type="component" value="Unassembled WGS sequence"/>
</dbReference>
<dbReference type="GO" id="GO:0008013">
    <property type="term" value="F:beta-catenin binding"/>
    <property type="evidence" value="ECO:0007669"/>
    <property type="project" value="TreeGrafter"/>
</dbReference>
<dbReference type="AlphaFoldDB" id="A0A3P8HLY3"/>
<dbReference type="Gene3D" id="2.60.40.60">
    <property type="entry name" value="Cadherins"/>
    <property type="match status" value="2"/>
</dbReference>
<reference evidence="7 8" key="1">
    <citation type="submission" date="2018-11" db="EMBL/GenBank/DDBJ databases">
        <authorList>
            <consortium name="Pathogen Informatics"/>
        </authorList>
    </citation>
    <scope>NUCLEOTIDE SEQUENCE [LARGE SCALE GENOMIC DNA]</scope>
    <source>
        <strain evidence="7 8">Zambia</strain>
    </source>
</reference>
<keyword evidence="3 5" id="KW-0106">Calcium</keyword>
<evidence type="ECO:0000256" key="4">
    <source>
        <dbReference type="ARBA" id="ARBA00023136"/>
    </source>
</evidence>
<evidence type="ECO:0000259" key="6">
    <source>
        <dbReference type="PROSITE" id="PS50268"/>
    </source>
</evidence>
<organism evidence="7 8">
    <name type="scientific">Schistosoma margrebowiei</name>
    <dbReference type="NCBI Taxonomy" id="48269"/>
    <lineage>
        <taxon>Eukaryota</taxon>
        <taxon>Metazoa</taxon>
        <taxon>Spiralia</taxon>
        <taxon>Lophotrochozoa</taxon>
        <taxon>Platyhelminthes</taxon>
        <taxon>Trematoda</taxon>
        <taxon>Digenea</taxon>
        <taxon>Strigeidida</taxon>
        <taxon>Schistosomatoidea</taxon>
        <taxon>Schistosomatidae</taxon>
        <taxon>Schistosoma</taxon>
    </lineage>
</organism>
<dbReference type="PRINTS" id="PR00205">
    <property type="entry name" value="CADHERIN"/>
</dbReference>
<dbReference type="GO" id="GO:0007156">
    <property type="term" value="P:homophilic cell adhesion via plasma membrane adhesion molecules"/>
    <property type="evidence" value="ECO:0007669"/>
    <property type="project" value="InterPro"/>
</dbReference>
<keyword evidence="4" id="KW-0472">Membrane</keyword>
<evidence type="ECO:0000313" key="8">
    <source>
        <dbReference type="Proteomes" id="UP000277204"/>
    </source>
</evidence>
<comment type="subcellular location">
    <subcellularLocation>
        <location evidence="1">Membrane</location>
    </subcellularLocation>
</comment>
<dbReference type="InterPro" id="IPR002126">
    <property type="entry name" value="Cadherin-like_dom"/>
</dbReference>
<dbReference type="InterPro" id="IPR039808">
    <property type="entry name" value="Cadherin"/>
</dbReference>
<dbReference type="GO" id="GO:0016477">
    <property type="term" value="P:cell migration"/>
    <property type="evidence" value="ECO:0007669"/>
    <property type="project" value="TreeGrafter"/>
</dbReference>
<sequence>MFILFNLVDTNRLVYSLVGAHDSSFSIESHTGLLRVSRPLDREVKSVHTLTVIVTDGSHQHSSAGEQSTSFTSSATFTIKLLDVNDSPPQFVNTSAHRIKISELAPIGERLTRLKAISQDEGDNAVIHYRLLTKQPEFGLNETTGKSFC</sequence>